<evidence type="ECO:0000256" key="5">
    <source>
        <dbReference type="SAM" id="MobiDB-lite"/>
    </source>
</evidence>
<name>A0ABR4JPJ7_9EURO</name>
<evidence type="ECO:0000313" key="7">
    <source>
        <dbReference type="Proteomes" id="UP001610444"/>
    </source>
</evidence>
<accession>A0ABR4JPJ7</accession>
<sequence length="692" mass="77549">MSKADTIHHDQIRFLRQLAERLETTRDVNVTLADLRHRIRTLEHGPLATAEPLASVFYTEQLTPDTATSASPGLEPSPQTDYKVSASTERPADAGEIATTQQSRKPSDNGNLQNNANTHRESGPKIDTIEFLAWGRHTGKCFPHRTCDCRSIRPYAEIVSINADLGWAGIRRTRYELPQTALLAQSDARWLVRFHLDYILWHHNVFHAPTFLMQCEEFWTAGTVHHPLWAALYLSVLAVSAWSVLNSPGHQADIHVSEGTVTDLFRAMVSTLYDGNFLENPSLYSIQAITLSTRVAHNLGLSDFNATMVGAAIRMGHCLGIHRIANDVEGTGITTDEAHYLVVEAEVGRRCWLQLLIQDYFQVSFTETYMIQPLHFSTRRPRNCHDEDMIERDDQIPTINSYIRTLSRIALIMPAFLDGLGNAQSKYSLEDAYKVVISSELQLRAVINEIPTFLLPYHPDTTAPSTMPGWVAVARRSLSISVADKIIMIHRPVIFQAFQASPHSRTRKICLSAARSILHEYAAVANGNAPSLWTHSAFCITGVMVVGLELLFRDIHTDDEASRLRATLNDTAARLRTRKCDVIAERGAALIDTFLEMEEQLVIKVMRLSLHGASARTVQLGLVNEIIEKSDIVAKFLALSPEKAGAQSARTDPQVENWEQWPAWLPSEFSGEPELLDTHFIPDYPPTEWELG</sequence>
<gene>
    <name evidence="6" type="ORF">BJX68DRAFT_270892</name>
</gene>
<evidence type="ECO:0000313" key="6">
    <source>
        <dbReference type="EMBL" id="KAL2841950.1"/>
    </source>
</evidence>
<dbReference type="GeneID" id="98161974"/>
<keyword evidence="2" id="KW-0805">Transcription regulation</keyword>
<feature type="compositionally biased region" description="Polar residues" evidence="5">
    <location>
        <begin position="98"/>
        <end position="117"/>
    </location>
</feature>
<keyword evidence="4" id="KW-0539">Nucleus</keyword>
<evidence type="ECO:0000256" key="3">
    <source>
        <dbReference type="ARBA" id="ARBA00023163"/>
    </source>
</evidence>
<proteinExistence type="predicted"/>
<dbReference type="PANTHER" id="PTHR31001">
    <property type="entry name" value="UNCHARACTERIZED TRANSCRIPTIONAL REGULATORY PROTEIN"/>
    <property type="match status" value="1"/>
</dbReference>
<comment type="caution">
    <text evidence="6">The sequence shown here is derived from an EMBL/GenBank/DDBJ whole genome shotgun (WGS) entry which is preliminary data.</text>
</comment>
<keyword evidence="3" id="KW-0804">Transcription</keyword>
<dbReference type="PANTHER" id="PTHR31001:SF90">
    <property type="entry name" value="CENTROMERE DNA-BINDING PROTEIN COMPLEX CBF3 SUBUNIT B"/>
    <property type="match status" value="1"/>
</dbReference>
<dbReference type="RefSeq" id="XP_070894818.1">
    <property type="nucleotide sequence ID" value="XM_071046810.1"/>
</dbReference>
<evidence type="ECO:0000256" key="4">
    <source>
        <dbReference type="ARBA" id="ARBA00023242"/>
    </source>
</evidence>
<evidence type="ECO:0000256" key="2">
    <source>
        <dbReference type="ARBA" id="ARBA00023015"/>
    </source>
</evidence>
<feature type="region of interest" description="Disordered" evidence="5">
    <location>
        <begin position="65"/>
        <end position="122"/>
    </location>
</feature>
<dbReference type="CDD" id="cd12148">
    <property type="entry name" value="fungal_TF_MHR"/>
    <property type="match status" value="1"/>
</dbReference>
<evidence type="ECO:0000256" key="1">
    <source>
        <dbReference type="ARBA" id="ARBA00004123"/>
    </source>
</evidence>
<feature type="compositionally biased region" description="Polar residues" evidence="5">
    <location>
        <begin position="65"/>
        <end position="88"/>
    </location>
</feature>
<keyword evidence="7" id="KW-1185">Reference proteome</keyword>
<reference evidence="6 7" key="1">
    <citation type="submission" date="2024-07" db="EMBL/GenBank/DDBJ databases">
        <title>Section-level genome sequencing and comparative genomics of Aspergillus sections Usti and Cavernicolus.</title>
        <authorList>
            <consortium name="Lawrence Berkeley National Laboratory"/>
            <person name="Nybo J.L."/>
            <person name="Vesth T.C."/>
            <person name="Theobald S."/>
            <person name="Frisvad J.C."/>
            <person name="Larsen T.O."/>
            <person name="Kjaerboelling I."/>
            <person name="Rothschild-Mancinelli K."/>
            <person name="Lyhne E.K."/>
            <person name="Kogle M.E."/>
            <person name="Barry K."/>
            <person name="Clum A."/>
            <person name="Na H."/>
            <person name="Ledsgaard L."/>
            <person name="Lin J."/>
            <person name="Lipzen A."/>
            <person name="Kuo A."/>
            <person name="Riley R."/>
            <person name="Mondo S."/>
            <person name="LaButti K."/>
            <person name="Haridas S."/>
            <person name="Pangalinan J."/>
            <person name="Salamov A.A."/>
            <person name="Simmons B.A."/>
            <person name="Magnuson J.K."/>
            <person name="Chen J."/>
            <person name="Drula E."/>
            <person name="Henrissat B."/>
            <person name="Wiebenga A."/>
            <person name="Lubbers R.J."/>
            <person name="Gomes A.C."/>
            <person name="Macurrencykelacurrency M.R."/>
            <person name="Stajich J."/>
            <person name="Grigoriev I.V."/>
            <person name="Mortensen U.H."/>
            <person name="De vries R.P."/>
            <person name="Baker S.E."/>
            <person name="Andersen M.R."/>
        </authorList>
    </citation>
    <scope>NUCLEOTIDE SEQUENCE [LARGE SCALE GENOMIC DNA]</scope>
    <source>
        <strain evidence="6 7">CBS 756.74</strain>
    </source>
</reference>
<organism evidence="6 7">
    <name type="scientific">Aspergillus pseudodeflectus</name>
    <dbReference type="NCBI Taxonomy" id="176178"/>
    <lineage>
        <taxon>Eukaryota</taxon>
        <taxon>Fungi</taxon>
        <taxon>Dikarya</taxon>
        <taxon>Ascomycota</taxon>
        <taxon>Pezizomycotina</taxon>
        <taxon>Eurotiomycetes</taxon>
        <taxon>Eurotiomycetidae</taxon>
        <taxon>Eurotiales</taxon>
        <taxon>Aspergillaceae</taxon>
        <taxon>Aspergillus</taxon>
        <taxon>Aspergillus subgen. Nidulantes</taxon>
    </lineage>
</organism>
<evidence type="ECO:0008006" key="8">
    <source>
        <dbReference type="Google" id="ProtNLM"/>
    </source>
</evidence>
<dbReference type="Proteomes" id="UP001610444">
    <property type="component" value="Unassembled WGS sequence"/>
</dbReference>
<dbReference type="EMBL" id="JBFXLR010000054">
    <property type="protein sequence ID" value="KAL2841950.1"/>
    <property type="molecule type" value="Genomic_DNA"/>
</dbReference>
<comment type="subcellular location">
    <subcellularLocation>
        <location evidence="1">Nucleus</location>
    </subcellularLocation>
</comment>
<protein>
    <recommendedName>
        <fullName evidence="8">Transcription factor domain-containing protein</fullName>
    </recommendedName>
</protein>
<dbReference type="InterPro" id="IPR050613">
    <property type="entry name" value="Sec_Metabolite_Reg"/>
</dbReference>